<protein>
    <submittedName>
        <fullName evidence="2">Uncharacterized protein</fullName>
    </submittedName>
</protein>
<comment type="caution">
    <text evidence="2">The sequence shown here is derived from an EMBL/GenBank/DDBJ whole genome shotgun (WGS) entry which is preliminary data.</text>
</comment>
<dbReference type="OrthoDB" id="204326at2157"/>
<dbReference type="InterPro" id="IPR006311">
    <property type="entry name" value="TAT_signal"/>
</dbReference>
<dbReference type="RefSeq" id="WP_188884546.1">
    <property type="nucleotide sequence ID" value="NZ_BMPF01000009.1"/>
</dbReference>
<keyword evidence="1" id="KW-1133">Transmembrane helix</keyword>
<organism evidence="2 3">
    <name type="scientific">Halarchaeum grantii</name>
    <dbReference type="NCBI Taxonomy" id="1193105"/>
    <lineage>
        <taxon>Archaea</taxon>
        <taxon>Methanobacteriati</taxon>
        <taxon>Methanobacteriota</taxon>
        <taxon>Stenosarchaea group</taxon>
        <taxon>Halobacteria</taxon>
        <taxon>Halobacteriales</taxon>
        <taxon>Halobacteriaceae</taxon>
    </lineage>
</organism>
<evidence type="ECO:0000313" key="3">
    <source>
        <dbReference type="Proteomes" id="UP000628840"/>
    </source>
</evidence>
<proteinExistence type="predicted"/>
<dbReference type="Proteomes" id="UP000628840">
    <property type="component" value="Unassembled WGS sequence"/>
</dbReference>
<reference evidence="2 3" key="1">
    <citation type="journal article" date="2019" name="Int. J. Syst. Evol. Microbiol.">
        <title>The Global Catalogue of Microorganisms (GCM) 10K type strain sequencing project: providing services to taxonomists for standard genome sequencing and annotation.</title>
        <authorList>
            <consortium name="The Broad Institute Genomics Platform"/>
            <consortium name="The Broad Institute Genome Sequencing Center for Infectious Disease"/>
            <person name="Wu L."/>
            <person name="Ma J."/>
        </authorList>
    </citation>
    <scope>NUCLEOTIDE SEQUENCE [LARGE SCALE GENOMIC DNA]</scope>
    <source>
        <strain evidence="2 3">JCM 19585</strain>
    </source>
</reference>
<dbReference type="AlphaFoldDB" id="A0A830FEC6"/>
<sequence>MTEQSPTRRKVLRSIGAAGALSLLPRQALGASKTEVGTPLKNLGPYKEATVEEMSAIYQRRPNTDQFAISTGAFGNGIEFYLVSGAPSPQKSPKEVIPLTNSSEIGVFAPQWRGESEIEYTQDYKRKVANVSADNNLEDPTIVDKDVSQSDGEFSTMLSVPFPIPSSLPIDLCTPMPNGNQICIQTGKIIDNFGQPRDCRDGESAPVVSVDVKITEKESFGAGDVVASVSPWIGLETDGSAVWVGEEISGECTRYPIKIQDFTAAPADLVDQLGEVSGDIVEKLGYSRNNGVLVAAVAVVIALLIAAPPTGVPA</sequence>
<name>A0A830FEC6_9EURY</name>
<keyword evidence="1" id="KW-0812">Transmembrane</keyword>
<keyword evidence="3" id="KW-1185">Reference proteome</keyword>
<dbReference type="EMBL" id="BMPF01000009">
    <property type="protein sequence ID" value="GGL45171.1"/>
    <property type="molecule type" value="Genomic_DNA"/>
</dbReference>
<evidence type="ECO:0000256" key="1">
    <source>
        <dbReference type="SAM" id="Phobius"/>
    </source>
</evidence>
<keyword evidence="1" id="KW-0472">Membrane</keyword>
<gene>
    <name evidence="2" type="ORF">GCM10009037_30720</name>
</gene>
<feature type="transmembrane region" description="Helical" evidence="1">
    <location>
        <begin position="292"/>
        <end position="312"/>
    </location>
</feature>
<dbReference type="PROSITE" id="PS51318">
    <property type="entry name" value="TAT"/>
    <property type="match status" value="1"/>
</dbReference>
<evidence type="ECO:0000313" key="2">
    <source>
        <dbReference type="EMBL" id="GGL45171.1"/>
    </source>
</evidence>
<accession>A0A830FEC6</accession>